<evidence type="ECO:0000313" key="1">
    <source>
        <dbReference type="EMBL" id="KAJ7407154.1"/>
    </source>
</evidence>
<dbReference type="EMBL" id="WHWB01034618">
    <property type="protein sequence ID" value="KAJ7407154.1"/>
    <property type="molecule type" value="Genomic_DNA"/>
</dbReference>
<keyword evidence="2" id="KW-1185">Reference proteome</keyword>
<sequence length="79" mass="8871">MYSGGSILASVLFNIFINDLDTGLERILSKFIDSTNLGGAVNSLKGKKALLRDLNKSERWGITNYVKLNKNKCWTVHLR</sequence>
<comment type="caution">
    <text evidence="1">The sequence shown here is derived from an EMBL/GenBank/DDBJ whole genome shotgun (WGS) entry which is preliminary data.</text>
</comment>
<accession>A0ABQ9CRA0</accession>
<evidence type="ECO:0000313" key="2">
    <source>
        <dbReference type="Proteomes" id="UP001145742"/>
    </source>
</evidence>
<organism evidence="1 2">
    <name type="scientific">Willisornis vidua</name>
    <name type="common">Xingu scale-backed antbird</name>
    <dbReference type="NCBI Taxonomy" id="1566151"/>
    <lineage>
        <taxon>Eukaryota</taxon>
        <taxon>Metazoa</taxon>
        <taxon>Chordata</taxon>
        <taxon>Craniata</taxon>
        <taxon>Vertebrata</taxon>
        <taxon>Euteleostomi</taxon>
        <taxon>Archelosauria</taxon>
        <taxon>Archosauria</taxon>
        <taxon>Dinosauria</taxon>
        <taxon>Saurischia</taxon>
        <taxon>Theropoda</taxon>
        <taxon>Coelurosauria</taxon>
        <taxon>Aves</taxon>
        <taxon>Neognathae</taxon>
        <taxon>Neoaves</taxon>
        <taxon>Telluraves</taxon>
        <taxon>Australaves</taxon>
        <taxon>Passeriformes</taxon>
        <taxon>Thamnophilidae</taxon>
        <taxon>Willisornis</taxon>
    </lineage>
</organism>
<proteinExistence type="predicted"/>
<protein>
    <submittedName>
        <fullName evidence="1">Rna-directed dna polymerase from mobile element jockey-like</fullName>
    </submittedName>
</protein>
<reference evidence="1" key="1">
    <citation type="submission" date="2019-10" db="EMBL/GenBank/DDBJ databases">
        <authorList>
            <person name="Soares A.E.R."/>
            <person name="Aleixo A."/>
            <person name="Schneider P."/>
            <person name="Miyaki C.Y."/>
            <person name="Schneider M.P."/>
            <person name="Mello C."/>
            <person name="Vasconcelos A.T.R."/>
        </authorList>
    </citation>
    <scope>NUCLEOTIDE SEQUENCE</scope>
    <source>
        <tissue evidence="1">Muscle</tissue>
    </source>
</reference>
<dbReference type="PANTHER" id="PTHR33332">
    <property type="entry name" value="REVERSE TRANSCRIPTASE DOMAIN-CONTAINING PROTEIN"/>
    <property type="match status" value="1"/>
</dbReference>
<name>A0ABQ9CRA0_9PASS</name>
<gene>
    <name evidence="1" type="ORF">WISP_128692</name>
</gene>
<dbReference type="Proteomes" id="UP001145742">
    <property type="component" value="Unassembled WGS sequence"/>
</dbReference>